<proteinExistence type="predicted"/>
<gene>
    <name evidence="1" type="ORF">BDN72DRAFT_827493</name>
</gene>
<reference evidence="1 2" key="1">
    <citation type="journal article" date="2019" name="Nat. Ecol. Evol.">
        <title>Megaphylogeny resolves global patterns of mushroom evolution.</title>
        <authorList>
            <person name="Varga T."/>
            <person name="Krizsan K."/>
            <person name="Foldi C."/>
            <person name="Dima B."/>
            <person name="Sanchez-Garcia M."/>
            <person name="Sanchez-Ramirez S."/>
            <person name="Szollosi G.J."/>
            <person name="Szarkandi J.G."/>
            <person name="Papp V."/>
            <person name="Albert L."/>
            <person name="Andreopoulos W."/>
            <person name="Angelini C."/>
            <person name="Antonin V."/>
            <person name="Barry K.W."/>
            <person name="Bougher N.L."/>
            <person name="Buchanan P."/>
            <person name="Buyck B."/>
            <person name="Bense V."/>
            <person name="Catcheside P."/>
            <person name="Chovatia M."/>
            <person name="Cooper J."/>
            <person name="Damon W."/>
            <person name="Desjardin D."/>
            <person name="Finy P."/>
            <person name="Geml J."/>
            <person name="Haridas S."/>
            <person name="Hughes K."/>
            <person name="Justo A."/>
            <person name="Karasinski D."/>
            <person name="Kautmanova I."/>
            <person name="Kiss B."/>
            <person name="Kocsube S."/>
            <person name="Kotiranta H."/>
            <person name="LaButti K.M."/>
            <person name="Lechner B.E."/>
            <person name="Liimatainen K."/>
            <person name="Lipzen A."/>
            <person name="Lukacs Z."/>
            <person name="Mihaltcheva S."/>
            <person name="Morgado L.N."/>
            <person name="Niskanen T."/>
            <person name="Noordeloos M.E."/>
            <person name="Ohm R.A."/>
            <person name="Ortiz-Santana B."/>
            <person name="Ovrebo C."/>
            <person name="Racz N."/>
            <person name="Riley R."/>
            <person name="Savchenko A."/>
            <person name="Shiryaev A."/>
            <person name="Soop K."/>
            <person name="Spirin V."/>
            <person name="Szebenyi C."/>
            <person name="Tomsovsky M."/>
            <person name="Tulloss R.E."/>
            <person name="Uehling J."/>
            <person name="Grigoriev I.V."/>
            <person name="Vagvolgyi C."/>
            <person name="Papp T."/>
            <person name="Martin F.M."/>
            <person name="Miettinen O."/>
            <person name="Hibbett D.S."/>
            <person name="Nagy L.G."/>
        </authorList>
    </citation>
    <scope>NUCLEOTIDE SEQUENCE [LARGE SCALE GENOMIC DNA]</scope>
    <source>
        <strain evidence="1 2">NL-1719</strain>
    </source>
</reference>
<dbReference type="Proteomes" id="UP000308600">
    <property type="component" value="Unassembled WGS sequence"/>
</dbReference>
<sequence length="636" mass="72379">MVGKLTKLPGSRKERRESSTVHHKLEKAREILACCAIQSASFDAAERGNPPTCHPETRLAVQDSLVAWRNNPKTDPVRLISGWAGAGKSTIAQTIAEYWAERGQLAGSFFFSWSSEDRCSSGWFAETILHQLLRLIKFDNEMLVGFTDGRVSWSSVIDVLRSVFPLPSPMVIVIDGLDECRRGYDQVSFLGDILCSVDRLEASIKFLICCRPERHLETIFHEFAPQLSPSYHIQLGQSAGDNDDIRTFLRVSFDRICQDCRKGGTMSIMDRSWPSDEQIEELVDRASGQFVFAATAIRLVDDGNEGPVEMLNLVLERRTSSFASIDGLYNVILFRVGNNFYWNKRSLQQMENLILHVNTHPSSSSDIADFWFGEEDLVNILVKHLQGVLIHDAQAQGLIQFRHKSFGDFLVRPSAPHPCSLEEMNPVSKFFFSLRTSAKKATLFIPEGLSSLRGAQYLEYVHLYHDGHPPIIFPYEEEARRLHQRYVRGRSTFRGCRCLPQLDVVLADMRALRTFVSCQEDACVVDSDLITLCRMMEMPVDEFLRRWMRHEFLRPIAFSVLKVFMWLRVMLSGLFDPSYALYGIVHTLMFRLSSLTLPGGCVAIGNGLLCIMVLMNTRWEGVLLLYSMYYISMLGY</sequence>
<organism evidence="1 2">
    <name type="scientific">Pluteus cervinus</name>
    <dbReference type="NCBI Taxonomy" id="181527"/>
    <lineage>
        <taxon>Eukaryota</taxon>
        <taxon>Fungi</taxon>
        <taxon>Dikarya</taxon>
        <taxon>Basidiomycota</taxon>
        <taxon>Agaricomycotina</taxon>
        <taxon>Agaricomycetes</taxon>
        <taxon>Agaricomycetidae</taxon>
        <taxon>Agaricales</taxon>
        <taxon>Pluteineae</taxon>
        <taxon>Pluteaceae</taxon>
        <taxon>Pluteus</taxon>
    </lineage>
</organism>
<keyword evidence="2" id="KW-1185">Reference proteome</keyword>
<accession>A0ACD3A9Q3</accession>
<evidence type="ECO:0000313" key="1">
    <source>
        <dbReference type="EMBL" id="TFK62447.1"/>
    </source>
</evidence>
<protein>
    <submittedName>
        <fullName evidence="1">Uncharacterized protein</fullName>
    </submittedName>
</protein>
<dbReference type="EMBL" id="ML208581">
    <property type="protein sequence ID" value="TFK62447.1"/>
    <property type="molecule type" value="Genomic_DNA"/>
</dbReference>
<name>A0ACD3A9Q3_9AGAR</name>
<evidence type="ECO:0000313" key="2">
    <source>
        <dbReference type="Proteomes" id="UP000308600"/>
    </source>
</evidence>